<accession>A0A2U3KNH6</accession>
<dbReference type="OrthoDB" id="1797229at2"/>
<dbReference type="AlphaFoldDB" id="A0A2U3KNH6"/>
<protein>
    <submittedName>
        <fullName evidence="1">Uncharacterized protein</fullName>
    </submittedName>
</protein>
<dbReference type="Proteomes" id="UP000238916">
    <property type="component" value="Unassembled WGS sequence"/>
</dbReference>
<evidence type="ECO:0000313" key="2">
    <source>
        <dbReference type="Proteomes" id="UP000238916"/>
    </source>
</evidence>
<proteinExistence type="predicted"/>
<sequence>MIDRPFRPPTDYYCESLAPIDEQICALLAKRKEVFENNPGFPHLDIISSWCKQYELREDFVRRVFAGLYHEYHHFSLVVPTEFIRFVYILKSEKIGDVLYTIPYTKQYKNASRVYVETEVDTDDIKIHFELFISLEHECRPEGGIRHNRNMLRTFVVTPPLPDDMSGVEFHLTIKPTINPHRVAPEMQVVAMPALKVTIK</sequence>
<evidence type="ECO:0000313" key="1">
    <source>
        <dbReference type="EMBL" id="SPF41120.1"/>
    </source>
</evidence>
<reference evidence="2" key="1">
    <citation type="submission" date="2018-02" db="EMBL/GenBank/DDBJ databases">
        <authorList>
            <person name="Hausmann B."/>
        </authorList>
    </citation>
    <scope>NUCLEOTIDE SEQUENCE [LARGE SCALE GENOMIC DNA]</scope>
    <source>
        <strain evidence="2">Peat soil MAG SbF1</strain>
    </source>
</reference>
<dbReference type="EMBL" id="OMOF01000160">
    <property type="protein sequence ID" value="SPF41120.1"/>
    <property type="molecule type" value="Genomic_DNA"/>
</dbReference>
<gene>
    <name evidence="1" type="ORF">SBF1_2420013</name>
</gene>
<name>A0A2U3KNH6_9FIRM</name>
<organism evidence="1 2">
    <name type="scientific">Candidatus Desulfosporosinus infrequens</name>
    <dbReference type="NCBI Taxonomy" id="2043169"/>
    <lineage>
        <taxon>Bacteria</taxon>
        <taxon>Bacillati</taxon>
        <taxon>Bacillota</taxon>
        <taxon>Clostridia</taxon>
        <taxon>Eubacteriales</taxon>
        <taxon>Desulfitobacteriaceae</taxon>
        <taxon>Desulfosporosinus</taxon>
    </lineage>
</organism>